<dbReference type="AlphaFoldDB" id="A0A059ZLS8"/>
<evidence type="ECO:0000313" key="3">
    <source>
        <dbReference type="Proteomes" id="UP000005522"/>
    </source>
</evidence>
<dbReference type="SUPFAM" id="SSF160719">
    <property type="entry name" value="gpW/gp25-like"/>
    <property type="match status" value="1"/>
</dbReference>
<reference evidence="2 3" key="1">
    <citation type="journal article" date="2009" name="J. Bacteriol.">
        <title>Draft genome sequence of the extremely acidophilic bacterium Acidithiobacillus caldus ATCC 51756 reveals metabolic versatility in the genus Acidithiobacillus.</title>
        <authorList>
            <person name="Valdes J."/>
            <person name="Quatrini R."/>
            <person name="Hallberg K."/>
            <person name="Dopson M."/>
            <person name="Valenzuela P.D."/>
            <person name="Holmes D.S."/>
        </authorList>
    </citation>
    <scope>NUCLEOTIDE SEQUENCE [LARGE SCALE GENOMIC DNA]</scope>
    <source>
        <strain evidence="3">ATCC 51756 / DSM 8584 / KU</strain>
    </source>
</reference>
<protein>
    <submittedName>
        <fullName evidence="2">Phage baseplate assembly protein</fullName>
    </submittedName>
</protein>
<proteinExistence type="predicted"/>
<feature type="domain" description="IraD/Gp25-like" evidence="1">
    <location>
        <begin position="14"/>
        <end position="98"/>
    </location>
</feature>
<dbReference type="Proteomes" id="UP000005522">
    <property type="component" value="Chromosome"/>
</dbReference>
<dbReference type="EMBL" id="CP005986">
    <property type="protein sequence ID" value="AIA54019.1"/>
    <property type="molecule type" value="Genomic_DNA"/>
</dbReference>
<gene>
    <name evidence="2" type="ORF">Acaty_c0127</name>
</gene>
<dbReference type="Pfam" id="PF04965">
    <property type="entry name" value="GPW_gp25"/>
    <property type="match status" value="1"/>
</dbReference>
<dbReference type="eggNOG" id="COG3628">
    <property type="taxonomic scope" value="Bacteria"/>
</dbReference>
<dbReference type="Gene3D" id="3.10.450.40">
    <property type="match status" value="1"/>
</dbReference>
<dbReference type="RefSeq" id="WP_038471377.1">
    <property type="nucleotide sequence ID" value="NZ_CP005986.1"/>
</dbReference>
<dbReference type="InterPro" id="IPR007048">
    <property type="entry name" value="IraD/Gp25-like"/>
</dbReference>
<accession>A0A059ZLS8</accession>
<dbReference type="HOGENOM" id="CLU_133204_1_2_6"/>
<evidence type="ECO:0000313" key="2">
    <source>
        <dbReference type="EMBL" id="AIA54019.1"/>
    </source>
</evidence>
<sequence length="119" mass="13313">MIGVDASTGKPLSDLDHLRQSLRDILTTRIGTRVMRRDYGSRIPDLIDRPITPRLAVELYAAVAEALARWEPRFRLTRVRMTDARAGWVELTLEGEVRPQGFADRLVTLSGIGIAGDRS</sequence>
<evidence type="ECO:0000259" key="1">
    <source>
        <dbReference type="Pfam" id="PF04965"/>
    </source>
</evidence>
<dbReference type="KEGG" id="acz:Acaty_c0127"/>
<organism evidence="2 3">
    <name type="scientific">Acidithiobacillus caldus (strain ATCC 51756 / DSM 8584 / KU)</name>
    <dbReference type="NCBI Taxonomy" id="637389"/>
    <lineage>
        <taxon>Bacteria</taxon>
        <taxon>Pseudomonadati</taxon>
        <taxon>Pseudomonadota</taxon>
        <taxon>Acidithiobacillia</taxon>
        <taxon>Acidithiobacillales</taxon>
        <taxon>Acidithiobacillaceae</taxon>
        <taxon>Acidithiobacillus</taxon>
    </lineage>
</organism>
<name>A0A059ZLS8_ACICK</name>